<dbReference type="EMBL" id="JAYMYJ010000131">
    <property type="protein sequence ID" value="MEB4592334.1"/>
    <property type="molecule type" value="Genomic_DNA"/>
</dbReference>
<protein>
    <submittedName>
        <fullName evidence="1">Uncharacterized protein</fullName>
    </submittedName>
</protein>
<sequence length="64" mass="6671">MGGKQGNDMNFLRGKKTYITAGLMGLIGLAKMLGVEVPGMEQTDPGQLLGQALAFGFLRSGVGK</sequence>
<gene>
    <name evidence="1" type="ORF">VSS37_15205</name>
</gene>
<keyword evidence="2" id="KW-1185">Reference proteome</keyword>
<reference evidence="2" key="1">
    <citation type="submission" date="2023-07" db="EMBL/GenBank/DDBJ databases">
        <title>The carbon used by Thiothrix.</title>
        <authorList>
            <person name="Chen L."/>
        </authorList>
    </citation>
    <scope>NUCLEOTIDE SEQUENCE [LARGE SCALE GENOMIC DNA]</scope>
</reference>
<comment type="caution">
    <text evidence="1">The sequence shown here is derived from an EMBL/GenBank/DDBJ whole genome shotgun (WGS) entry which is preliminary data.</text>
</comment>
<evidence type="ECO:0000313" key="1">
    <source>
        <dbReference type="EMBL" id="MEB4592334.1"/>
    </source>
</evidence>
<dbReference type="RefSeq" id="WP_324696565.1">
    <property type="nucleotide sequence ID" value="NZ_JAYMYJ010000131.1"/>
</dbReference>
<name>A0ABU6CZS1_9GAMM</name>
<dbReference type="Proteomes" id="UP001308005">
    <property type="component" value="Unassembled WGS sequence"/>
</dbReference>
<evidence type="ECO:0000313" key="2">
    <source>
        <dbReference type="Proteomes" id="UP001308005"/>
    </source>
</evidence>
<organism evidence="1 2">
    <name type="scientific">Candidatus Thiothrix phosphatis</name>
    <dbReference type="NCBI Taxonomy" id="3112415"/>
    <lineage>
        <taxon>Bacteria</taxon>
        <taxon>Pseudomonadati</taxon>
        <taxon>Pseudomonadota</taxon>
        <taxon>Gammaproteobacteria</taxon>
        <taxon>Thiotrichales</taxon>
        <taxon>Thiotrichaceae</taxon>
        <taxon>Thiothrix</taxon>
    </lineage>
</organism>
<accession>A0ABU6CZS1</accession>
<proteinExistence type="predicted"/>